<dbReference type="InterPro" id="IPR018389">
    <property type="entry name" value="DctP_fam"/>
</dbReference>
<name>A0A2T0XDZ9_9BURK</name>
<evidence type="ECO:0000256" key="2">
    <source>
        <dbReference type="ARBA" id="ARBA00022448"/>
    </source>
</evidence>
<dbReference type="PANTHER" id="PTHR33376">
    <property type="match status" value="1"/>
</dbReference>
<comment type="caution">
    <text evidence="4">The sequence shown here is derived from an EMBL/GenBank/DDBJ whole genome shotgun (WGS) entry which is preliminary data.</text>
</comment>
<dbReference type="Gene3D" id="3.40.190.170">
    <property type="entry name" value="Bacterial extracellular solute-binding protein, family 7"/>
    <property type="match status" value="1"/>
</dbReference>
<evidence type="ECO:0000256" key="3">
    <source>
        <dbReference type="ARBA" id="ARBA00022729"/>
    </source>
</evidence>
<dbReference type="InterPro" id="IPR006311">
    <property type="entry name" value="TAT_signal"/>
</dbReference>
<dbReference type="Proteomes" id="UP000238308">
    <property type="component" value="Unassembled WGS sequence"/>
</dbReference>
<keyword evidence="3" id="KW-0732">Signal</keyword>
<dbReference type="InterPro" id="IPR038404">
    <property type="entry name" value="TRAP_DctP_sf"/>
</dbReference>
<dbReference type="PANTHER" id="PTHR33376:SF7">
    <property type="entry name" value="C4-DICARBOXYLATE-BINDING PROTEIN DCTB"/>
    <property type="match status" value="1"/>
</dbReference>
<keyword evidence="5" id="KW-1185">Reference proteome</keyword>
<keyword evidence="2" id="KW-0813">Transport</keyword>
<evidence type="ECO:0000313" key="4">
    <source>
        <dbReference type="EMBL" id="PRY97163.1"/>
    </source>
</evidence>
<dbReference type="RefSeq" id="WP_106228136.1">
    <property type="nucleotide sequence ID" value="NZ_PVTV01000015.1"/>
</dbReference>
<dbReference type="NCBIfam" id="TIGR00787">
    <property type="entry name" value="dctP"/>
    <property type="match status" value="1"/>
</dbReference>
<dbReference type="Pfam" id="PF03480">
    <property type="entry name" value="DctP"/>
    <property type="match status" value="1"/>
</dbReference>
<keyword evidence="4" id="KW-0675">Receptor</keyword>
<evidence type="ECO:0000313" key="5">
    <source>
        <dbReference type="Proteomes" id="UP000238308"/>
    </source>
</evidence>
<gene>
    <name evidence="4" type="ORF">BCM14_2303</name>
</gene>
<dbReference type="NCBIfam" id="NF037995">
    <property type="entry name" value="TRAP_S1"/>
    <property type="match status" value="1"/>
</dbReference>
<sequence>MSNSFKQDNSSFIVNRRDILRAASGMAGILAFRQAPVFAQAQAQKMVIAHMNPLPESGSVSMDFLAKTLTERSKGELAVEFQGGTLLTKEIDVMNAVKAGNVAIGSPAGGAATLFPEMEAFMVSYLISNYQQAYSILNGKVGERLDKLFQEKYGVKVLYFYDYGFRHFWLNKMAITQPKDLRGIKLRVQPSKVFADCVNSLGAVAVPMQWNEVITASQQGVIDGADLPVVNMVPLKAYEVSKYFSMTYHNYGATLVGMNAGLWNKLRPEQQTMFMDASREAQAMVRKNTESVDTLEAAKRILEPHGMKVNAPDLGPFKAVAQQKLWPMYQQKYGALWDEIVASSK</sequence>
<organism evidence="4 5">
    <name type="scientific">Jezberella montanilacus</name>
    <dbReference type="NCBI Taxonomy" id="323426"/>
    <lineage>
        <taxon>Bacteria</taxon>
        <taxon>Pseudomonadati</taxon>
        <taxon>Pseudomonadota</taxon>
        <taxon>Betaproteobacteria</taxon>
        <taxon>Burkholderiales</taxon>
        <taxon>Alcaligenaceae</taxon>
        <taxon>Jezberella</taxon>
    </lineage>
</organism>
<accession>A0A2T0XDZ9</accession>
<proteinExistence type="inferred from homology"/>
<dbReference type="EMBL" id="PVTV01000015">
    <property type="protein sequence ID" value="PRY97163.1"/>
    <property type="molecule type" value="Genomic_DNA"/>
</dbReference>
<dbReference type="PROSITE" id="PS51318">
    <property type="entry name" value="TAT"/>
    <property type="match status" value="1"/>
</dbReference>
<dbReference type="CDD" id="cd13603">
    <property type="entry name" value="PBP2_TRAP_Siap_TeaA_like"/>
    <property type="match status" value="1"/>
</dbReference>
<dbReference type="AlphaFoldDB" id="A0A2T0XDZ9"/>
<evidence type="ECO:0000256" key="1">
    <source>
        <dbReference type="ARBA" id="ARBA00009023"/>
    </source>
</evidence>
<dbReference type="OrthoDB" id="9794826at2"/>
<reference evidence="4 5" key="1">
    <citation type="submission" date="2018-03" db="EMBL/GenBank/DDBJ databases">
        <title>Genomic Encyclopedia of Type Strains, Phase III (KMG-III): the genomes of soil and plant-associated and newly described type strains.</title>
        <authorList>
            <person name="Whitman W."/>
        </authorList>
    </citation>
    <scope>NUCLEOTIDE SEQUENCE [LARGE SCALE GENOMIC DNA]</scope>
    <source>
        <strain evidence="4 5">MWH-P2sevCIIIb</strain>
    </source>
</reference>
<dbReference type="GO" id="GO:0055085">
    <property type="term" value="P:transmembrane transport"/>
    <property type="evidence" value="ECO:0007669"/>
    <property type="project" value="InterPro"/>
</dbReference>
<dbReference type="InterPro" id="IPR004682">
    <property type="entry name" value="TRAP_DctP"/>
</dbReference>
<dbReference type="GO" id="GO:0030288">
    <property type="term" value="C:outer membrane-bounded periplasmic space"/>
    <property type="evidence" value="ECO:0007669"/>
    <property type="project" value="InterPro"/>
</dbReference>
<protein>
    <submittedName>
        <fullName evidence="4">Tripartite ATP-independent transporter DctP family solute receptor</fullName>
    </submittedName>
</protein>
<comment type="similarity">
    <text evidence="1">Belongs to the bacterial solute-binding protein 7 family.</text>
</comment>